<dbReference type="EMBL" id="JBHSMQ010000015">
    <property type="protein sequence ID" value="MFC5458068.1"/>
    <property type="molecule type" value="Genomic_DNA"/>
</dbReference>
<feature type="coiled-coil region" evidence="1">
    <location>
        <begin position="118"/>
        <end position="145"/>
    </location>
</feature>
<accession>A0ABW0KX05</accession>
<dbReference type="Pfam" id="PF25876">
    <property type="entry name" value="HH_MFP_RND"/>
    <property type="match status" value="1"/>
</dbReference>
<keyword evidence="2" id="KW-0472">Membrane</keyword>
<dbReference type="Gene3D" id="2.40.50.100">
    <property type="match status" value="1"/>
</dbReference>
<feature type="transmembrane region" description="Helical" evidence="2">
    <location>
        <begin position="41"/>
        <end position="62"/>
    </location>
</feature>
<keyword evidence="2" id="KW-0812">Transmembrane</keyword>
<keyword evidence="2" id="KW-1133">Transmembrane helix</keyword>
<evidence type="ECO:0000259" key="4">
    <source>
        <dbReference type="Pfam" id="PF25917"/>
    </source>
</evidence>
<dbReference type="InterPro" id="IPR058792">
    <property type="entry name" value="Beta-barrel_RND_2"/>
</dbReference>
<evidence type="ECO:0000256" key="1">
    <source>
        <dbReference type="SAM" id="Coils"/>
    </source>
</evidence>
<keyword evidence="1" id="KW-0175">Coiled coil</keyword>
<dbReference type="Gene3D" id="2.40.30.170">
    <property type="match status" value="1"/>
</dbReference>
<dbReference type="Pfam" id="PF25954">
    <property type="entry name" value="Beta-barrel_RND_2"/>
    <property type="match status" value="1"/>
</dbReference>
<dbReference type="Pfam" id="PF25917">
    <property type="entry name" value="BSH_RND"/>
    <property type="match status" value="1"/>
</dbReference>
<evidence type="ECO:0000313" key="6">
    <source>
        <dbReference type="EMBL" id="MFC5458068.1"/>
    </source>
</evidence>
<evidence type="ECO:0000256" key="2">
    <source>
        <dbReference type="SAM" id="Phobius"/>
    </source>
</evidence>
<evidence type="ECO:0000313" key="7">
    <source>
        <dbReference type="Proteomes" id="UP001596052"/>
    </source>
</evidence>
<dbReference type="Proteomes" id="UP001596052">
    <property type="component" value="Unassembled WGS sequence"/>
</dbReference>
<feature type="domain" description="Multidrug resistance protein MdtA-like barrel-sandwich hybrid" evidence="4">
    <location>
        <begin position="81"/>
        <end position="277"/>
    </location>
</feature>
<dbReference type="PANTHER" id="PTHR30386">
    <property type="entry name" value="MEMBRANE FUSION SUBUNIT OF EMRAB-TOLC MULTIDRUG EFFLUX PUMP"/>
    <property type="match status" value="1"/>
</dbReference>
<name>A0ABW0KX05_9BACT</name>
<comment type="caution">
    <text evidence="6">The sequence shown here is derived from an EMBL/GenBank/DDBJ whole genome shotgun (WGS) entry which is preliminary data.</text>
</comment>
<feature type="domain" description="CusB-like beta-barrel" evidence="5">
    <location>
        <begin position="281"/>
        <end position="322"/>
    </location>
</feature>
<protein>
    <submittedName>
        <fullName evidence="6">HlyD family secretion protein</fullName>
    </submittedName>
</protein>
<dbReference type="SUPFAM" id="SSF111369">
    <property type="entry name" value="HlyD-like secretion proteins"/>
    <property type="match status" value="2"/>
</dbReference>
<dbReference type="PANTHER" id="PTHR30386:SF24">
    <property type="entry name" value="MULTIDRUG RESISTANCE EFFLUX PUMP"/>
    <property type="match status" value="1"/>
</dbReference>
<reference evidence="7" key="1">
    <citation type="journal article" date="2019" name="Int. J. Syst. Evol. Microbiol.">
        <title>The Global Catalogue of Microorganisms (GCM) 10K type strain sequencing project: providing services to taxonomists for standard genome sequencing and annotation.</title>
        <authorList>
            <consortium name="The Broad Institute Genomics Platform"/>
            <consortium name="The Broad Institute Genome Sequencing Center for Infectious Disease"/>
            <person name="Wu L."/>
            <person name="Ma J."/>
        </authorList>
    </citation>
    <scope>NUCLEOTIDE SEQUENCE [LARGE SCALE GENOMIC DNA]</scope>
    <source>
        <strain evidence="7">CGMCC 4.1469</strain>
    </source>
</reference>
<evidence type="ECO:0000259" key="5">
    <source>
        <dbReference type="Pfam" id="PF25954"/>
    </source>
</evidence>
<gene>
    <name evidence="6" type="ORF">ACFQDI_24575</name>
</gene>
<proteinExistence type="predicted"/>
<feature type="domain" description="Multidrug resistance protein MdtA-like alpha-helical hairpin" evidence="3">
    <location>
        <begin position="151"/>
        <end position="208"/>
    </location>
</feature>
<sequence>MSTLTLTAKTLVHDDIGLEEAPAPSSRSATKRRRLGTRARLLLLGIPLLALAVASLASWLAYAAKFEETDNAFIEADVHPVSSRITGDVLEVLVQDNQFVTKGQPLAKLDPRDYEMKLAFAKTSLEQATAQIPQAEAALARAQAAGREAAAKVEVTVAQLEKARLDFDRAEKLFTTEGRAISRQDLDSAKSAFEAATASHTAALAATEASAAGVRAAEADLAVAKAGRDHAQAVLDDAELQLSYTVLRAPETGRIGKRTLQTGQHVQPGQALLAVVSQDTWVVANFKENQLSQMRPGQPVEIKIDAIHGQSFQGQVDSFSPGTGAKFTLLPPDNATGNFTKIVQRLPVKIRLAADQTKAFSAQLSPGLSAIATVRVKS</sequence>
<dbReference type="InterPro" id="IPR058625">
    <property type="entry name" value="MdtA-like_BSH"/>
</dbReference>
<evidence type="ECO:0000259" key="3">
    <source>
        <dbReference type="Pfam" id="PF25876"/>
    </source>
</evidence>
<dbReference type="Gene3D" id="1.10.287.470">
    <property type="entry name" value="Helix hairpin bin"/>
    <property type="match status" value="2"/>
</dbReference>
<keyword evidence="7" id="KW-1185">Reference proteome</keyword>
<dbReference type="RefSeq" id="WP_377172032.1">
    <property type="nucleotide sequence ID" value="NZ_JBHSMQ010000015.1"/>
</dbReference>
<organism evidence="6 7">
    <name type="scientific">Prosthecobacter fluviatilis</name>
    <dbReference type="NCBI Taxonomy" id="445931"/>
    <lineage>
        <taxon>Bacteria</taxon>
        <taxon>Pseudomonadati</taxon>
        <taxon>Verrucomicrobiota</taxon>
        <taxon>Verrucomicrobiia</taxon>
        <taxon>Verrucomicrobiales</taxon>
        <taxon>Verrucomicrobiaceae</taxon>
        <taxon>Prosthecobacter</taxon>
    </lineage>
</organism>
<dbReference type="InterPro" id="IPR050739">
    <property type="entry name" value="MFP"/>
</dbReference>
<dbReference type="InterPro" id="IPR058624">
    <property type="entry name" value="MdtA-like_HH"/>
</dbReference>